<protein>
    <submittedName>
        <fullName evidence="1">Reverse transcriptase</fullName>
    </submittedName>
</protein>
<keyword evidence="1" id="KW-0548">Nucleotidyltransferase</keyword>
<organism evidence="1 2">
    <name type="scientific">Phytophthora palmivora</name>
    <dbReference type="NCBI Taxonomy" id="4796"/>
    <lineage>
        <taxon>Eukaryota</taxon>
        <taxon>Sar</taxon>
        <taxon>Stramenopiles</taxon>
        <taxon>Oomycota</taxon>
        <taxon>Peronosporomycetes</taxon>
        <taxon>Peronosporales</taxon>
        <taxon>Peronosporaceae</taxon>
        <taxon>Phytophthora</taxon>
    </lineage>
</organism>
<gene>
    <name evidence="1" type="ORF">PHPALM_16696</name>
</gene>
<evidence type="ECO:0000313" key="1">
    <source>
        <dbReference type="EMBL" id="POM67333.1"/>
    </source>
</evidence>
<evidence type="ECO:0000313" key="2">
    <source>
        <dbReference type="Proteomes" id="UP000237271"/>
    </source>
</evidence>
<reference evidence="1 2" key="1">
    <citation type="journal article" date="2017" name="Genome Biol. Evol.">
        <title>Phytophthora megakarya and P. palmivora, closely related causal agents of cacao black pod rot, underwent increases in genome sizes and gene numbers by different mechanisms.</title>
        <authorList>
            <person name="Ali S.S."/>
            <person name="Shao J."/>
            <person name="Lary D.J."/>
            <person name="Kronmiller B."/>
            <person name="Shen D."/>
            <person name="Strem M.D."/>
            <person name="Amoako-Attah I."/>
            <person name="Akrofi A.Y."/>
            <person name="Begoude B.A."/>
            <person name="Ten Hoopen G.M."/>
            <person name="Coulibaly K."/>
            <person name="Kebe B.I."/>
            <person name="Melnick R.L."/>
            <person name="Guiltinan M.J."/>
            <person name="Tyler B.M."/>
            <person name="Meinhardt L.W."/>
            <person name="Bailey B.A."/>
        </authorList>
    </citation>
    <scope>NUCLEOTIDE SEQUENCE [LARGE SCALE GENOMIC DNA]</scope>
    <source>
        <strain evidence="2">sbr112.9</strain>
    </source>
</reference>
<keyword evidence="1" id="KW-0695">RNA-directed DNA polymerase</keyword>
<name>A0A2P4XP57_9STRA</name>
<comment type="caution">
    <text evidence="1">The sequence shown here is derived from an EMBL/GenBank/DDBJ whole genome shotgun (WGS) entry which is preliminary data.</text>
</comment>
<keyword evidence="1" id="KW-0808">Transferase</keyword>
<sequence>MLNVLADALSRQPDYELAHVTCQVDQNYTLLVQFVSDGKAAKVERLSPRQLHHYELAEDPSDPPRVAVPNNDGLKYDILLLETHGSPMSGHLSREKTYQAVAQAVDAPACTCGLHTLSSHVKHVRG</sequence>
<dbReference type="AlphaFoldDB" id="A0A2P4XP57"/>
<dbReference type="GO" id="GO:0003964">
    <property type="term" value="F:RNA-directed DNA polymerase activity"/>
    <property type="evidence" value="ECO:0007669"/>
    <property type="project" value="UniProtKB-KW"/>
</dbReference>
<dbReference type="OrthoDB" id="106344at2759"/>
<accession>A0A2P4XP57</accession>
<dbReference type="Proteomes" id="UP000237271">
    <property type="component" value="Unassembled WGS sequence"/>
</dbReference>
<proteinExistence type="predicted"/>
<keyword evidence="2" id="KW-1185">Reference proteome</keyword>
<dbReference type="EMBL" id="NCKW01009335">
    <property type="protein sequence ID" value="POM67333.1"/>
    <property type="molecule type" value="Genomic_DNA"/>
</dbReference>